<protein>
    <submittedName>
        <fullName evidence="9">Peptide/nickel transport system permease protein</fullName>
    </submittedName>
</protein>
<feature type="transmembrane region" description="Helical" evidence="7">
    <location>
        <begin position="184"/>
        <end position="203"/>
    </location>
</feature>
<dbReference type="CDD" id="cd06261">
    <property type="entry name" value="TM_PBP2"/>
    <property type="match status" value="1"/>
</dbReference>
<reference evidence="9 10" key="1">
    <citation type="submission" date="2020-08" db="EMBL/GenBank/DDBJ databases">
        <title>Genomic Encyclopedia of Type Strains, Phase IV (KMG-IV): sequencing the most valuable type-strain genomes for metagenomic binning, comparative biology and taxonomic classification.</title>
        <authorList>
            <person name="Goeker M."/>
        </authorList>
    </citation>
    <scope>NUCLEOTIDE SEQUENCE [LARGE SCALE GENOMIC DNA]</scope>
    <source>
        <strain evidence="9 10">DSM 27939</strain>
    </source>
</reference>
<evidence type="ECO:0000313" key="9">
    <source>
        <dbReference type="EMBL" id="MBB5361580.1"/>
    </source>
</evidence>
<evidence type="ECO:0000256" key="3">
    <source>
        <dbReference type="ARBA" id="ARBA00022475"/>
    </source>
</evidence>
<dbReference type="Proteomes" id="UP000552709">
    <property type="component" value="Unassembled WGS sequence"/>
</dbReference>
<dbReference type="Pfam" id="PF00528">
    <property type="entry name" value="BPD_transp_1"/>
    <property type="match status" value="1"/>
</dbReference>
<evidence type="ECO:0000256" key="7">
    <source>
        <dbReference type="RuleBase" id="RU363032"/>
    </source>
</evidence>
<organism evidence="9 10">
    <name type="scientific">Deinococcus humi</name>
    <dbReference type="NCBI Taxonomy" id="662880"/>
    <lineage>
        <taxon>Bacteria</taxon>
        <taxon>Thermotogati</taxon>
        <taxon>Deinococcota</taxon>
        <taxon>Deinococci</taxon>
        <taxon>Deinococcales</taxon>
        <taxon>Deinococcaceae</taxon>
        <taxon>Deinococcus</taxon>
    </lineage>
</organism>
<sequence length="317" mass="33992">MTGGWLVRRVLLALLAAFGVGVLVFTLLRLIPGDVVTQLIGLEGNVSAAQQAEMRRLFGLDQPIWAQFLSWFGALLRGDFGISLRTDRPVFTDLLLRFPVTLELSALALLFALLVGLPLGILAALRRGKAADLISSSFVLVGLAAPEFWLAILLILLFSLKLGWFPPNGYVSPGESLTGNLRSLFLPALALSFGLAAATTRIVRASLLDVLSQDYIRTARAKGLGSGSVVVRHALRNALIPVVTVIGLQVGNLLGGAVIIEQLFGLPGIGRFALEGINLRDYPVVQGAVLWIAVSYVLVNVVVDVLYGVIDSRVRYS</sequence>
<accession>A0A7W8JQX9</accession>
<dbReference type="PROSITE" id="PS50928">
    <property type="entry name" value="ABC_TM1"/>
    <property type="match status" value="1"/>
</dbReference>
<dbReference type="PANTHER" id="PTHR43163:SF6">
    <property type="entry name" value="DIPEPTIDE TRANSPORT SYSTEM PERMEASE PROTEIN DPPB-RELATED"/>
    <property type="match status" value="1"/>
</dbReference>
<dbReference type="AlphaFoldDB" id="A0A7W8JQX9"/>
<dbReference type="EMBL" id="JACHFL010000001">
    <property type="protein sequence ID" value="MBB5361580.1"/>
    <property type="molecule type" value="Genomic_DNA"/>
</dbReference>
<keyword evidence="4 7" id="KW-0812">Transmembrane</keyword>
<keyword evidence="5 7" id="KW-1133">Transmembrane helix</keyword>
<evidence type="ECO:0000313" key="10">
    <source>
        <dbReference type="Proteomes" id="UP000552709"/>
    </source>
</evidence>
<evidence type="ECO:0000256" key="2">
    <source>
        <dbReference type="ARBA" id="ARBA00022448"/>
    </source>
</evidence>
<name>A0A7W8JQX9_9DEIO</name>
<dbReference type="InterPro" id="IPR035906">
    <property type="entry name" value="MetI-like_sf"/>
</dbReference>
<comment type="caution">
    <text evidence="9">The sequence shown here is derived from an EMBL/GenBank/DDBJ whole genome shotgun (WGS) entry which is preliminary data.</text>
</comment>
<comment type="subcellular location">
    <subcellularLocation>
        <location evidence="1 7">Cell membrane</location>
        <topology evidence="1 7">Multi-pass membrane protein</topology>
    </subcellularLocation>
</comment>
<evidence type="ECO:0000259" key="8">
    <source>
        <dbReference type="PROSITE" id="PS50928"/>
    </source>
</evidence>
<feature type="transmembrane region" description="Helical" evidence="7">
    <location>
        <begin position="238"/>
        <end position="260"/>
    </location>
</feature>
<dbReference type="RefSeq" id="WP_184127633.1">
    <property type="nucleotide sequence ID" value="NZ_JACHFL010000001.1"/>
</dbReference>
<dbReference type="Gene3D" id="1.10.3720.10">
    <property type="entry name" value="MetI-like"/>
    <property type="match status" value="1"/>
</dbReference>
<evidence type="ECO:0000256" key="1">
    <source>
        <dbReference type="ARBA" id="ARBA00004651"/>
    </source>
</evidence>
<comment type="similarity">
    <text evidence="7">Belongs to the binding-protein-dependent transport system permease family.</text>
</comment>
<evidence type="ECO:0000256" key="4">
    <source>
        <dbReference type="ARBA" id="ARBA00022692"/>
    </source>
</evidence>
<feature type="transmembrane region" description="Helical" evidence="7">
    <location>
        <begin position="104"/>
        <end position="125"/>
    </location>
</feature>
<gene>
    <name evidence="9" type="ORF">HNQ08_000651</name>
</gene>
<evidence type="ECO:0000256" key="6">
    <source>
        <dbReference type="ARBA" id="ARBA00023136"/>
    </source>
</evidence>
<dbReference type="PANTHER" id="PTHR43163">
    <property type="entry name" value="DIPEPTIDE TRANSPORT SYSTEM PERMEASE PROTEIN DPPB-RELATED"/>
    <property type="match status" value="1"/>
</dbReference>
<feature type="domain" description="ABC transmembrane type-1" evidence="8">
    <location>
        <begin position="98"/>
        <end position="307"/>
    </location>
</feature>
<evidence type="ECO:0000256" key="5">
    <source>
        <dbReference type="ARBA" id="ARBA00022989"/>
    </source>
</evidence>
<dbReference type="InterPro" id="IPR000515">
    <property type="entry name" value="MetI-like"/>
</dbReference>
<keyword evidence="10" id="KW-1185">Reference proteome</keyword>
<dbReference type="InterPro" id="IPR045621">
    <property type="entry name" value="BPD_transp_1_N"/>
</dbReference>
<dbReference type="Pfam" id="PF19300">
    <property type="entry name" value="BPD_transp_1_N"/>
    <property type="match status" value="1"/>
</dbReference>
<proteinExistence type="inferred from homology"/>
<keyword evidence="6 7" id="KW-0472">Membrane</keyword>
<feature type="transmembrane region" description="Helical" evidence="7">
    <location>
        <begin position="6"/>
        <end position="28"/>
    </location>
</feature>
<dbReference type="GO" id="GO:0005886">
    <property type="term" value="C:plasma membrane"/>
    <property type="evidence" value="ECO:0007669"/>
    <property type="project" value="UniProtKB-SubCell"/>
</dbReference>
<dbReference type="SUPFAM" id="SSF161098">
    <property type="entry name" value="MetI-like"/>
    <property type="match status" value="1"/>
</dbReference>
<feature type="transmembrane region" description="Helical" evidence="7">
    <location>
        <begin position="137"/>
        <end position="164"/>
    </location>
</feature>
<feature type="transmembrane region" description="Helical" evidence="7">
    <location>
        <begin position="288"/>
        <end position="310"/>
    </location>
</feature>
<dbReference type="GO" id="GO:0071916">
    <property type="term" value="F:dipeptide transmembrane transporter activity"/>
    <property type="evidence" value="ECO:0007669"/>
    <property type="project" value="TreeGrafter"/>
</dbReference>
<keyword evidence="2 7" id="KW-0813">Transport</keyword>
<keyword evidence="3" id="KW-1003">Cell membrane</keyword>